<dbReference type="RefSeq" id="XP_018278768.1">
    <property type="nucleotide sequence ID" value="XM_018423205.1"/>
</dbReference>
<evidence type="ECO:0000256" key="1">
    <source>
        <dbReference type="SAM" id="MobiDB-lite"/>
    </source>
</evidence>
<dbReference type="Proteomes" id="UP000053611">
    <property type="component" value="Unassembled WGS sequence"/>
</dbReference>
<evidence type="ECO:0000313" key="2">
    <source>
        <dbReference type="EMBL" id="KLT42277.1"/>
    </source>
</evidence>
<accession>A0A0J0XMH1</accession>
<sequence length="466" mass="51518">MLLRARTALRVPRYARAASSSSSPSPKICAVPFRLKPNAAKEAMLPMSLMLSGKPGNLLYGLALRFFGSGLEPMGREMGLGSSVEMQSIAAAYWPVWRWDMMAEGPWTPAHGGEESPAWMTVREAYIPGNPYAPLSYLSFSIPPLEDDLPAYNPGRDLNQLRDMDIVPVDFTVNPFATLEKLKDVIKRQRNMGGMKVDPDKWKESLLAAYPIYFPIYIAEYVINSGDNKRSFQLIMDAHSEDTGKCRVSVPNPPEVWLKGAPPKNYFVNPAPSMPTMTLILGAAPAQPFQQSPAEVARINYDQWISPKPESKNEIRSSPTLSVSRDSSIDWDDPRIQAWNSVEREENAEYIEAAFEVQKNFAAISNMAHASEQLGEGANLKEIDFRLTSWEDGKTTTASGSMSDMKASLEESLAKSTAELAQLKPQWLQELEKSKKEGSAAETAEVGQGEGEKVDGDSTPAEKKDM</sequence>
<feature type="compositionally biased region" description="Basic and acidic residues" evidence="1">
    <location>
        <begin position="450"/>
        <end position="466"/>
    </location>
</feature>
<dbReference type="GeneID" id="28983808"/>
<feature type="compositionally biased region" description="Polar residues" evidence="1">
    <location>
        <begin position="316"/>
        <end position="326"/>
    </location>
</feature>
<evidence type="ECO:0000313" key="3">
    <source>
        <dbReference type="Proteomes" id="UP000053611"/>
    </source>
</evidence>
<reference evidence="2 3" key="1">
    <citation type="submission" date="2015-03" db="EMBL/GenBank/DDBJ databases">
        <title>Genomics and transcriptomics of the oil-accumulating basidiomycete yeast T. oleaginosus allow insights into substrate utilization and the diverse evolutionary trajectories of mating systems in fungi.</title>
        <authorList>
            <consortium name="DOE Joint Genome Institute"/>
            <person name="Kourist R."/>
            <person name="Kracht O."/>
            <person name="Bracharz F."/>
            <person name="Lipzen A."/>
            <person name="Nolan M."/>
            <person name="Ohm R."/>
            <person name="Grigoriev I."/>
            <person name="Sun S."/>
            <person name="Heitman J."/>
            <person name="Bruck T."/>
            <person name="Nowrousian M."/>
        </authorList>
    </citation>
    <scope>NUCLEOTIDE SEQUENCE [LARGE SCALE GENOMIC DNA]</scope>
    <source>
        <strain evidence="2 3">IBC0246</strain>
    </source>
</reference>
<name>A0A0J0XMH1_9TREE</name>
<dbReference type="AlphaFoldDB" id="A0A0J0XMH1"/>
<keyword evidence="3" id="KW-1185">Reference proteome</keyword>
<feature type="region of interest" description="Disordered" evidence="1">
    <location>
        <begin position="308"/>
        <end position="327"/>
    </location>
</feature>
<feature type="region of interest" description="Disordered" evidence="1">
    <location>
        <begin position="431"/>
        <end position="466"/>
    </location>
</feature>
<organism evidence="2 3">
    <name type="scientific">Cutaneotrichosporon oleaginosum</name>
    <dbReference type="NCBI Taxonomy" id="879819"/>
    <lineage>
        <taxon>Eukaryota</taxon>
        <taxon>Fungi</taxon>
        <taxon>Dikarya</taxon>
        <taxon>Basidiomycota</taxon>
        <taxon>Agaricomycotina</taxon>
        <taxon>Tremellomycetes</taxon>
        <taxon>Trichosporonales</taxon>
        <taxon>Trichosporonaceae</taxon>
        <taxon>Cutaneotrichosporon</taxon>
    </lineage>
</organism>
<dbReference type="OrthoDB" id="2349883at2759"/>
<proteinExistence type="predicted"/>
<dbReference type="EMBL" id="KQ087207">
    <property type="protein sequence ID" value="KLT42277.1"/>
    <property type="molecule type" value="Genomic_DNA"/>
</dbReference>
<protein>
    <submittedName>
        <fullName evidence="2">Uncharacterized protein</fullName>
    </submittedName>
</protein>
<gene>
    <name evidence="2" type="ORF">CC85DRAFT_285682</name>
</gene>